<dbReference type="EMBL" id="CAJVPI010000205">
    <property type="protein sequence ID" value="CAG8500527.1"/>
    <property type="molecule type" value="Genomic_DNA"/>
</dbReference>
<evidence type="ECO:0000313" key="1">
    <source>
        <dbReference type="EMBL" id="CAG8500527.1"/>
    </source>
</evidence>
<keyword evidence="2" id="KW-1185">Reference proteome</keyword>
<accession>A0A9N8ZM51</accession>
<organism evidence="1 2">
    <name type="scientific">Paraglomus brasilianum</name>
    <dbReference type="NCBI Taxonomy" id="144538"/>
    <lineage>
        <taxon>Eukaryota</taxon>
        <taxon>Fungi</taxon>
        <taxon>Fungi incertae sedis</taxon>
        <taxon>Mucoromycota</taxon>
        <taxon>Glomeromycotina</taxon>
        <taxon>Glomeromycetes</taxon>
        <taxon>Paraglomerales</taxon>
        <taxon>Paraglomeraceae</taxon>
        <taxon>Paraglomus</taxon>
    </lineage>
</organism>
<name>A0A9N8ZM51_9GLOM</name>
<evidence type="ECO:0000313" key="2">
    <source>
        <dbReference type="Proteomes" id="UP000789739"/>
    </source>
</evidence>
<reference evidence="1" key="1">
    <citation type="submission" date="2021-06" db="EMBL/GenBank/DDBJ databases">
        <authorList>
            <person name="Kallberg Y."/>
            <person name="Tangrot J."/>
            <person name="Rosling A."/>
        </authorList>
    </citation>
    <scope>NUCLEOTIDE SEQUENCE</scope>
    <source>
        <strain evidence="1">BR232B</strain>
    </source>
</reference>
<dbReference type="AlphaFoldDB" id="A0A9N8ZM51"/>
<comment type="caution">
    <text evidence="1">The sequence shown here is derived from an EMBL/GenBank/DDBJ whole genome shotgun (WGS) entry which is preliminary data.</text>
</comment>
<gene>
    <name evidence="1" type="ORF">PBRASI_LOCUS2583</name>
</gene>
<sequence>MPATLVHDVLLELIEHLHDDPHSLYCWIQTSRFWRIRITPILWRMPFIHLHQLKYKESSCRALIRTYVSCLTRTQRKYYIKRNILSQNEALPTVNYGQYIDRLDDHIIVGVLIGTGWFSSYASRLNIFDALLKLFVTSSQRLTHISLTESYVNPWRSCFFPRTLTSLKLNISTYFYQLAMKTIRLQQALEELTLLHGRGDILQLYYDFVEPQKESLKKITFIECGISDAYISRAEFNKKVPPKLTELRFERCSELDVEILENMLSGRMELKEEEENVFVFLGH</sequence>
<dbReference type="OrthoDB" id="10272613at2759"/>
<proteinExistence type="predicted"/>
<protein>
    <submittedName>
        <fullName evidence="1">3557_t:CDS:1</fullName>
    </submittedName>
</protein>
<dbReference type="Proteomes" id="UP000789739">
    <property type="component" value="Unassembled WGS sequence"/>
</dbReference>